<dbReference type="InterPro" id="IPR045491">
    <property type="entry name" value="DUF6433"/>
</dbReference>
<evidence type="ECO:0000313" key="1">
    <source>
        <dbReference type="EMBL" id="CAB4124651.1"/>
    </source>
</evidence>
<accession>A0A6J5KRX3</accession>
<protein>
    <submittedName>
        <fullName evidence="1">Uncharacterized protein</fullName>
    </submittedName>
</protein>
<dbReference type="Pfam" id="PF20025">
    <property type="entry name" value="DUF6433"/>
    <property type="match status" value="1"/>
</dbReference>
<proteinExistence type="predicted"/>
<name>A0A6J5KRX3_9CAUD</name>
<organism evidence="1">
    <name type="scientific">uncultured Caudovirales phage</name>
    <dbReference type="NCBI Taxonomy" id="2100421"/>
    <lineage>
        <taxon>Viruses</taxon>
        <taxon>Duplodnaviria</taxon>
        <taxon>Heunggongvirae</taxon>
        <taxon>Uroviricota</taxon>
        <taxon>Caudoviricetes</taxon>
        <taxon>Peduoviridae</taxon>
        <taxon>Maltschvirus</taxon>
        <taxon>Maltschvirus maltsch</taxon>
    </lineage>
</organism>
<dbReference type="EMBL" id="LR796186">
    <property type="protein sequence ID" value="CAB4124651.1"/>
    <property type="molecule type" value="Genomic_DNA"/>
</dbReference>
<gene>
    <name evidence="1" type="ORF">UFOVP58_19</name>
</gene>
<sequence>MTQYLTEILDEINKDPKAIVKYKDSDNLKILFGYAFRPEGKFLLPEGTPPFKPDAAPIGMSKTNLMMELKRLYVFCRKDLSQNRREALFIQMLETMHPSESKLLIAVKDQDIPGLYKKITHKLVYDNGFIPNPPPAKPKKVLATTSAA</sequence>
<reference evidence="1" key="1">
    <citation type="submission" date="2020-04" db="EMBL/GenBank/DDBJ databases">
        <authorList>
            <person name="Chiriac C."/>
            <person name="Salcher M."/>
            <person name="Ghai R."/>
            <person name="Kavagutti S V."/>
        </authorList>
    </citation>
    <scope>NUCLEOTIDE SEQUENCE</scope>
</reference>